<feature type="domain" description="Methyltransferase" evidence="4">
    <location>
        <begin position="41"/>
        <end position="144"/>
    </location>
</feature>
<evidence type="ECO:0000256" key="2">
    <source>
        <dbReference type="ARBA" id="ARBA00022679"/>
    </source>
</evidence>
<proteinExistence type="predicted"/>
<keyword evidence="2 5" id="KW-0808">Transferase</keyword>
<dbReference type="PANTHER" id="PTHR43464">
    <property type="entry name" value="METHYLTRANSFERASE"/>
    <property type="match status" value="1"/>
</dbReference>
<keyword evidence="1 5" id="KW-0489">Methyltransferase</keyword>
<dbReference type="PANTHER" id="PTHR43464:SF19">
    <property type="entry name" value="UBIQUINONE BIOSYNTHESIS O-METHYLTRANSFERASE, MITOCHONDRIAL"/>
    <property type="match status" value="1"/>
</dbReference>
<dbReference type="EMBL" id="JAAXOP010000002">
    <property type="protein sequence ID" value="NKY49261.1"/>
    <property type="molecule type" value="Genomic_DNA"/>
</dbReference>
<dbReference type="SUPFAM" id="SSF53335">
    <property type="entry name" value="S-adenosyl-L-methionine-dependent methyltransferases"/>
    <property type="match status" value="1"/>
</dbReference>
<reference evidence="5 6" key="1">
    <citation type="submission" date="2020-04" db="EMBL/GenBank/DDBJ databases">
        <title>MicrobeNet Type strains.</title>
        <authorList>
            <person name="Nicholson A.C."/>
        </authorList>
    </citation>
    <scope>NUCLEOTIDE SEQUENCE [LARGE SCALE GENOMIC DNA]</scope>
    <source>
        <strain evidence="5 6">JCM 12354</strain>
    </source>
</reference>
<organism evidence="5 6">
    <name type="scientific">Nocardia vermiculata</name>
    <dbReference type="NCBI Taxonomy" id="257274"/>
    <lineage>
        <taxon>Bacteria</taxon>
        <taxon>Bacillati</taxon>
        <taxon>Actinomycetota</taxon>
        <taxon>Actinomycetes</taxon>
        <taxon>Mycobacteriales</taxon>
        <taxon>Nocardiaceae</taxon>
        <taxon>Nocardia</taxon>
    </lineage>
</organism>
<keyword evidence="6" id="KW-1185">Reference proteome</keyword>
<dbReference type="CDD" id="cd02440">
    <property type="entry name" value="AdoMet_MTases"/>
    <property type="match status" value="1"/>
</dbReference>
<evidence type="ECO:0000313" key="5">
    <source>
        <dbReference type="EMBL" id="NKY49261.1"/>
    </source>
</evidence>
<dbReference type="InterPro" id="IPR029063">
    <property type="entry name" value="SAM-dependent_MTases_sf"/>
</dbReference>
<dbReference type="AlphaFoldDB" id="A0A846XV43"/>
<dbReference type="Pfam" id="PF13649">
    <property type="entry name" value="Methyltransf_25"/>
    <property type="match status" value="1"/>
</dbReference>
<name>A0A846XV43_9NOCA</name>
<evidence type="ECO:0000256" key="1">
    <source>
        <dbReference type="ARBA" id="ARBA00022603"/>
    </source>
</evidence>
<dbReference type="GO" id="GO:0032259">
    <property type="term" value="P:methylation"/>
    <property type="evidence" value="ECO:0007669"/>
    <property type="project" value="UniProtKB-KW"/>
</dbReference>
<dbReference type="RefSeq" id="WP_067868600.1">
    <property type="nucleotide sequence ID" value="NZ_JAAXOP010000002.1"/>
</dbReference>
<sequence>MAQTTEFWNTVYDNDTAPWVIGEPQPAVLEIESAGLISGRVLDIGAGAGEHTIALAARGYDVLGVDLSPSAVEYARRNAADKAVPTARFQVVDAVRLGADPAAAAELGVFDTIVDSALFHVFRDEPDTRATYVRALHALCAPGGLVHLLALSDSEPGIGPRISDQLIRDSFGDGWKLEQLQPSRYRGRITGLVAEEARDLEVSDNSIVETAAWLARIRRV</sequence>
<evidence type="ECO:0000256" key="3">
    <source>
        <dbReference type="ARBA" id="ARBA00022691"/>
    </source>
</evidence>
<gene>
    <name evidence="5" type="ORF">HGA08_03425</name>
</gene>
<keyword evidence="3" id="KW-0949">S-adenosyl-L-methionine</keyword>
<dbReference type="GO" id="GO:0008168">
    <property type="term" value="F:methyltransferase activity"/>
    <property type="evidence" value="ECO:0007669"/>
    <property type="project" value="UniProtKB-KW"/>
</dbReference>
<dbReference type="InterPro" id="IPR041698">
    <property type="entry name" value="Methyltransf_25"/>
</dbReference>
<evidence type="ECO:0000259" key="4">
    <source>
        <dbReference type="Pfam" id="PF13649"/>
    </source>
</evidence>
<dbReference type="Proteomes" id="UP000565711">
    <property type="component" value="Unassembled WGS sequence"/>
</dbReference>
<protein>
    <submittedName>
        <fullName evidence="5">Class I SAM-dependent methyltransferase</fullName>
    </submittedName>
</protein>
<accession>A0A846XV43</accession>
<comment type="caution">
    <text evidence="5">The sequence shown here is derived from an EMBL/GenBank/DDBJ whole genome shotgun (WGS) entry which is preliminary data.</text>
</comment>
<dbReference type="Gene3D" id="3.40.50.150">
    <property type="entry name" value="Vaccinia Virus protein VP39"/>
    <property type="match status" value="1"/>
</dbReference>
<evidence type="ECO:0000313" key="6">
    <source>
        <dbReference type="Proteomes" id="UP000565711"/>
    </source>
</evidence>